<proteinExistence type="predicted"/>
<evidence type="ECO:0000313" key="2">
    <source>
        <dbReference type="Proteomes" id="UP001057402"/>
    </source>
</evidence>
<reference evidence="2" key="1">
    <citation type="journal article" date="2023" name="Front. Plant Sci.">
        <title>Chromosomal-level genome assembly of Melastoma candidum provides insights into trichome evolution.</title>
        <authorList>
            <person name="Zhong Y."/>
            <person name="Wu W."/>
            <person name="Sun C."/>
            <person name="Zou P."/>
            <person name="Liu Y."/>
            <person name="Dai S."/>
            <person name="Zhou R."/>
        </authorList>
    </citation>
    <scope>NUCLEOTIDE SEQUENCE [LARGE SCALE GENOMIC DNA]</scope>
</reference>
<dbReference type="Proteomes" id="UP001057402">
    <property type="component" value="Chromosome 4"/>
</dbReference>
<gene>
    <name evidence="1" type="ORF">MLD38_010329</name>
</gene>
<sequence>MITIVPPRPRSYKWWFRVLMYSFFVLAGQSVATLLGRLYYDEGGKSKWLATLVQLAGFPLVLPLYCLVAIKSRKEHDLGHDSGLCPMTSMPPSYKKLMFVYVSLGVLVAVDCFLYSVGLLYLPVSTYSLISATQLAFNALFSFFLNSQKFTPSIVNSLVLLTISSALLVFQSDSSSGSSTNGSMSRAKYMVGFICTVAASAGYGLLLSLTQLSFRKVVKRETFKAVLEMLIFQSLIASSIVCAGLFVSGDWTHLKREMKDYKLGEVTYVMTLAWTAIAWGIFSLGAIGLIFDVSSLFSNSISTVGLPIVPVFAAVFFHDSMDGVKVVSMVLAIWGFISYLYQHYLDVAELKKKTGRLASKFDKQGIANTATQ</sequence>
<evidence type="ECO:0000313" key="1">
    <source>
        <dbReference type="EMBL" id="KAI4372044.1"/>
    </source>
</evidence>
<name>A0ACB9QZM1_9MYRT</name>
<dbReference type="EMBL" id="CM042883">
    <property type="protein sequence ID" value="KAI4372044.1"/>
    <property type="molecule type" value="Genomic_DNA"/>
</dbReference>
<organism evidence="1 2">
    <name type="scientific">Melastoma candidum</name>
    <dbReference type="NCBI Taxonomy" id="119954"/>
    <lineage>
        <taxon>Eukaryota</taxon>
        <taxon>Viridiplantae</taxon>
        <taxon>Streptophyta</taxon>
        <taxon>Embryophyta</taxon>
        <taxon>Tracheophyta</taxon>
        <taxon>Spermatophyta</taxon>
        <taxon>Magnoliopsida</taxon>
        <taxon>eudicotyledons</taxon>
        <taxon>Gunneridae</taxon>
        <taxon>Pentapetalae</taxon>
        <taxon>rosids</taxon>
        <taxon>malvids</taxon>
        <taxon>Myrtales</taxon>
        <taxon>Melastomataceae</taxon>
        <taxon>Melastomatoideae</taxon>
        <taxon>Melastomateae</taxon>
        <taxon>Melastoma</taxon>
    </lineage>
</organism>
<keyword evidence="2" id="KW-1185">Reference proteome</keyword>
<protein>
    <submittedName>
        <fullName evidence="1">Uncharacterized protein</fullName>
    </submittedName>
</protein>
<comment type="caution">
    <text evidence="1">The sequence shown here is derived from an EMBL/GenBank/DDBJ whole genome shotgun (WGS) entry which is preliminary data.</text>
</comment>
<accession>A0ACB9QZM1</accession>